<evidence type="ECO:0000313" key="2">
    <source>
        <dbReference type="EMBL" id="RKO68211.1"/>
    </source>
</evidence>
<dbReference type="SUPFAM" id="SSF50129">
    <property type="entry name" value="GroES-like"/>
    <property type="match status" value="1"/>
</dbReference>
<name>A0A494WYK3_9FIRM</name>
<keyword evidence="3" id="KW-1185">Reference proteome</keyword>
<evidence type="ECO:0000313" key="3">
    <source>
        <dbReference type="Proteomes" id="UP000271256"/>
    </source>
</evidence>
<dbReference type="InterPro" id="IPR013154">
    <property type="entry name" value="ADH-like_N"/>
</dbReference>
<accession>A0A494WYK3</accession>
<dbReference type="Proteomes" id="UP000271256">
    <property type="component" value="Unassembled WGS sequence"/>
</dbReference>
<proteinExistence type="predicted"/>
<dbReference type="Gene3D" id="3.90.180.10">
    <property type="entry name" value="Medium-chain alcohol dehydrogenases, catalytic domain"/>
    <property type="match status" value="1"/>
</dbReference>
<dbReference type="OrthoDB" id="9769198at2"/>
<dbReference type="AlphaFoldDB" id="A0A494WYK3"/>
<dbReference type="InterPro" id="IPR011032">
    <property type="entry name" value="GroES-like_sf"/>
</dbReference>
<feature type="domain" description="Alcohol dehydrogenase-like N-terminal" evidence="1">
    <location>
        <begin position="4"/>
        <end position="46"/>
    </location>
</feature>
<reference evidence="2 3" key="1">
    <citation type="submission" date="2018-10" db="EMBL/GenBank/DDBJ databases">
        <authorList>
            <person name="Grouzdev D.S."/>
            <person name="Krutkina M.S."/>
            <person name="Tourova T.P."/>
            <person name="Nazina T.N."/>
        </authorList>
    </citation>
    <scope>NUCLEOTIDE SEQUENCE [LARGE SCALE GENOMIC DNA]</scope>
    <source>
        <strain evidence="2 3">435</strain>
    </source>
</reference>
<dbReference type="Pfam" id="PF08240">
    <property type="entry name" value="ADH_N"/>
    <property type="match status" value="1"/>
</dbReference>
<comment type="caution">
    <text evidence="2">The sequence shown here is derived from an EMBL/GenBank/DDBJ whole genome shotgun (WGS) entry which is preliminary data.</text>
</comment>
<protein>
    <recommendedName>
        <fullName evidence="1">Alcohol dehydrogenase-like N-terminal domain-containing protein</fullName>
    </recommendedName>
</protein>
<dbReference type="RefSeq" id="WP_121452591.1">
    <property type="nucleotide sequence ID" value="NZ_RBWE01000001.1"/>
</dbReference>
<evidence type="ECO:0000259" key="1">
    <source>
        <dbReference type="Pfam" id="PF08240"/>
    </source>
</evidence>
<gene>
    <name evidence="2" type="ORF">D7024_13140</name>
</gene>
<organism evidence="2 3">
    <name type="scientific">Desulfofundulus salinus</name>
    <dbReference type="NCBI Taxonomy" id="2419843"/>
    <lineage>
        <taxon>Bacteria</taxon>
        <taxon>Bacillati</taxon>
        <taxon>Bacillota</taxon>
        <taxon>Clostridia</taxon>
        <taxon>Eubacteriales</taxon>
        <taxon>Peptococcaceae</taxon>
        <taxon>Desulfofundulus</taxon>
    </lineage>
</organism>
<sequence>MCCSPCNHCSYCLSGRENLCAEVRLTGYQMDGDFAEYTVADQWFCLL</sequence>
<dbReference type="EMBL" id="RBWE01000001">
    <property type="protein sequence ID" value="RKO68211.1"/>
    <property type="molecule type" value="Genomic_DNA"/>
</dbReference>